<dbReference type="InterPro" id="IPR008136">
    <property type="entry name" value="CinA_C"/>
</dbReference>
<organism evidence="2 3">
    <name type="scientific">Terrimonas ginsenosidimutans</name>
    <dbReference type="NCBI Taxonomy" id="2908004"/>
    <lineage>
        <taxon>Bacteria</taxon>
        <taxon>Pseudomonadati</taxon>
        <taxon>Bacteroidota</taxon>
        <taxon>Chitinophagia</taxon>
        <taxon>Chitinophagales</taxon>
        <taxon>Chitinophagaceae</taxon>
        <taxon>Terrimonas</taxon>
    </lineage>
</organism>
<reference evidence="2" key="1">
    <citation type="submission" date="2022-01" db="EMBL/GenBank/DDBJ databases">
        <authorList>
            <person name="Jo J.-H."/>
            <person name="Im W.-T."/>
        </authorList>
    </citation>
    <scope>NUCLEOTIDE SEQUENCE</scope>
    <source>
        <strain evidence="2">NA20</strain>
    </source>
</reference>
<dbReference type="Pfam" id="PF02464">
    <property type="entry name" value="CinA"/>
    <property type="match status" value="1"/>
</dbReference>
<dbReference type="Proteomes" id="UP001165367">
    <property type="component" value="Unassembled WGS sequence"/>
</dbReference>
<evidence type="ECO:0000259" key="1">
    <source>
        <dbReference type="Pfam" id="PF02464"/>
    </source>
</evidence>
<name>A0ABS9KMM5_9BACT</name>
<dbReference type="EMBL" id="JAKLTR010000002">
    <property type="protein sequence ID" value="MCG2613554.1"/>
    <property type="molecule type" value="Genomic_DNA"/>
</dbReference>
<dbReference type="InterPro" id="IPR036653">
    <property type="entry name" value="CinA-like_C"/>
</dbReference>
<feature type="domain" description="CinA C-terminal" evidence="1">
    <location>
        <begin position="9"/>
        <end position="158"/>
    </location>
</feature>
<gene>
    <name evidence="2" type="ORF">LZZ85_04650</name>
</gene>
<keyword evidence="3" id="KW-1185">Reference proteome</keyword>
<dbReference type="RefSeq" id="WP_237868917.1">
    <property type="nucleotide sequence ID" value="NZ_JAKLTR010000002.1"/>
</dbReference>
<evidence type="ECO:0000313" key="2">
    <source>
        <dbReference type="EMBL" id="MCG2613554.1"/>
    </source>
</evidence>
<comment type="caution">
    <text evidence="2">The sequence shown here is derived from an EMBL/GenBank/DDBJ whole genome shotgun (WGS) entry which is preliminary data.</text>
</comment>
<sequence>MNIIPQVQAQVIRKGLLGKNKTIATAESVTSGLLQYAFSTIPDASQFFQGGVTAFNLAQKTRHLQVESIHAQAVNCVSEKVAKEMAIHCCKMFISDWGIGITGYASPVPESNNKCFAYFAIAFEGKIMVSGCLEPQNTEPTKIQEEYVLALLSTLQKLL</sequence>
<dbReference type="Gene3D" id="3.90.950.20">
    <property type="entry name" value="CinA-like"/>
    <property type="match status" value="1"/>
</dbReference>
<dbReference type="SUPFAM" id="SSF142433">
    <property type="entry name" value="CinA-like"/>
    <property type="match status" value="1"/>
</dbReference>
<protein>
    <submittedName>
        <fullName evidence="2">CinA family protein</fullName>
    </submittedName>
</protein>
<accession>A0ABS9KMM5</accession>
<proteinExistence type="predicted"/>
<evidence type="ECO:0000313" key="3">
    <source>
        <dbReference type="Proteomes" id="UP001165367"/>
    </source>
</evidence>
<dbReference type="NCBIfam" id="TIGR00199">
    <property type="entry name" value="PncC_domain"/>
    <property type="match status" value="1"/>
</dbReference>